<dbReference type="AlphaFoldDB" id="A0A0B1ZH05"/>
<evidence type="ECO:0000313" key="1">
    <source>
        <dbReference type="EMBL" id="KHK88541.1"/>
    </source>
</evidence>
<dbReference type="InterPro" id="IPR011009">
    <property type="entry name" value="Kinase-like_dom_sf"/>
</dbReference>
<name>A0A0B1ZH05_9SPHN</name>
<gene>
    <name evidence="1" type="ORF">LK12_23305</name>
</gene>
<evidence type="ECO:0008006" key="3">
    <source>
        <dbReference type="Google" id="ProtNLM"/>
    </source>
</evidence>
<accession>A0A0B1ZH05</accession>
<dbReference type="Proteomes" id="UP000031057">
    <property type="component" value="Unassembled WGS sequence"/>
</dbReference>
<dbReference type="Gene3D" id="3.30.200.20">
    <property type="entry name" value="Phosphorylase Kinase, domain 1"/>
    <property type="match status" value="1"/>
</dbReference>
<evidence type="ECO:0000313" key="2">
    <source>
        <dbReference type="Proteomes" id="UP000031057"/>
    </source>
</evidence>
<feature type="non-terminal residue" evidence="1">
    <location>
        <position position="86"/>
    </location>
</feature>
<organism evidence="1 2">
    <name type="scientific">Novosphingobium malaysiense</name>
    <dbReference type="NCBI Taxonomy" id="1348853"/>
    <lineage>
        <taxon>Bacteria</taxon>
        <taxon>Pseudomonadati</taxon>
        <taxon>Pseudomonadota</taxon>
        <taxon>Alphaproteobacteria</taxon>
        <taxon>Sphingomonadales</taxon>
        <taxon>Sphingomonadaceae</taxon>
        <taxon>Novosphingobium</taxon>
    </lineage>
</organism>
<protein>
    <recommendedName>
        <fullName evidence="3">Aminoglycoside phosphotransferase domain-containing protein</fullName>
    </recommendedName>
</protein>
<dbReference type="RefSeq" id="WP_039290654.1">
    <property type="nucleotide sequence ID" value="NZ_JTDI01000020.1"/>
</dbReference>
<keyword evidence="2" id="KW-1185">Reference proteome</keyword>
<dbReference type="EMBL" id="JTDI01000020">
    <property type="protein sequence ID" value="KHK88541.1"/>
    <property type="molecule type" value="Genomic_DNA"/>
</dbReference>
<comment type="caution">
    <text evidence="1">The sequence shown here is derived from an EMBL/GenBank/DDBJ whole genome shotgun (WGS) entry which is preliminary data.</text>
</comment>
<dbReference type="STRING" id="1348853.LK12_23305"/>
<sequence length="86" mass="9083">MQPVTSRTDSKLADWITANAGLHDVEIGDLLAGGNANVTRLVTAREGRFVLRHPPVNALSDKAAAGISREYTAISALYGEAPVARP</sequence>
<proteinExistence type="predicted"/>
<reference evidence="1 2" key="1">
    <citation type="submission" date="2014-10" db="EMBL/GenBank/DDBJ databases">
        <title>Genome sequence of Novosphingobium malaysiense MUSC 273(T).</title>
        <authorList>
            <person name="Lee L.-H."/>
        </authorList>
    </citation>
    <scope>NUCLEOTIDE SEQUENCE [LARGE SCALE GENOMIC DNA]</scope>
    <source>
        <strain evidence="1 2">MUSC 273</strain>
    </source>
</reference>
<dbReference type="SUPFAM" id="SSF56112">
    <property type="entry name" value="Protein kinase-like (PK-like)"/>
    <property type="match status" value="1"/>
</dbReference>